<dbReference type="RefSeq" id="XP_066916907.1">
    <property type="nucleotide sequence ID" value="XM_067060806.1"/>
</dbReference>
<keyword evidence="3" id="KW-1185">Reference proteome</keyword>
<feature type="region of interest" description="Disordered" evidence="1">
    <location>
        <begin position="200"/>
        <end position="230"/>
    </location>
</feature>
<evidence type="ECO:0000313" key="3">
    <source>
        <dbReference type="Proteomes" id="UP000594262"/>
    </source>
</evidence>
<feature type="compositionally biased region" description="Basic residues" evidence="1">
    <location>
        <begin position="491"/>
        <end position="502"/>
    </location>
</feature>
<organism evidence="2 3">
    <name type="scientific">Clytia hemisphaerica</name>
    <dbReference type="NCBI Taxonomy" id="252671"/>
    <lineage>
        <taxon>Eukaryota</taxon>
        <taxon>Metazoa</taxon>
        <taxon>Cnidaria</taxon>
        <taxon>Hydrozoa</taxon>
        <taxon>Hydroidolina</taxon>
        <taxon>Leptothecata</taxon>
        <taxon>Obeliida</taxon>
        <taxon>Clytiidae</taxon>
        <taxon>Clytia</taxon>
    </lineage>
</organism>
<feature type="region of interest" description="Disordered" evidence="1">
    <location>
        <begin position="36"/>
        <end position="133"/>
    </location>
</feature>
<feature type="compositionally biased region" description="Low complexity" evidence="1">
    <location>
        <begin position="456"/>
        <end position="470"/>
    </location>
</feature>
<dbReference type="Proteomes" id="UP000594262">
    <property type="component" value="Unplaced"/>
</dbReference>
<feature type="compositionally biased region" description="Polar residues" evidence="1">
    <location>
        <begin position="362"/>
        <end position="374"/>
    </location>
</feature>
<feature type="compositionally biased region" description="Basic and acidic residues" evidence="1">
    <location>
        <begin position="424"/>
        <end position="438"/>
    </location>
</feature>
<proteinExistence type="predicted"/>
<dbReference type="GeneID" id="136804066"/>
<evidence type="ECO:0000313" key="2">
    <source>
        <dbReference type="EnsemblMetazoa" id="CLYHEMP013215.1"/>
    </source>
</evidence>
<accession>A0A7M6DJL7</accession>
<dbReference type="OrthoDB" id="5376140at2759"/>
<reference evidence="2" key="1">
    <citation type="submission" date="2021-01" db="UniProtKB">
        <authorList>
            <consortium name="EnsemblMetazoa"/>
        </authorList>
    </citation>
    <scope>IDENTIFICATION</scope>
</reference>
<feature type="compositionally biased region" description="Basic residues" evidence="1">
    <location>
        <begin position="439"/>
        <end position="455"/>
    </location>
</feature>
<evidence type="ECO:0000256" key="1">
    <source>
        <dbReference type="SAM" id="MobiDB-lite"/>
    </source>
</evidence>
<feature type="compositionally biased region" description="Polar residues" evidence="1">
    <location>
        <begin position="220"/>
        <end position="230"/>
    </location>
</feature>
<dbReference type="EnsemblMetazoa" id="CLYHEMT013215.1">
    <property type="protein sequence ID" value="CLYHEMP013215.1"/>
    <property type="gene ID" value="CLYHEMG013215"/>
</dbReference>
<feature type="region of interest" description="Disordered" evidence="1">
    <location>
        <begin position="322"/>
        <end position="511"/>
    </location>
</feature>
<sequence>MSAATIALSALPSMLNGDLSTPSPPQIAVIDDHYIDSDEVEENQSTNHIDNIEDADQTSRDSPSLVERPSMLSDRPSMLSKPTFVARPSMLGEGAEDLSRDMDDDDSSSHDGTSNNNTVKIPHKRGKRKKYQKYTPEDRIAIGKYCFEHGPAAARKAFQGRYPEMSESVTRGFRDKYKQMIGESAVYEFEQRRQKELQNSYTAPPRGRPRKYKVTDETNKPYNGQISPPLNTQVVKDEYARYHQRNGERPAFPLESTHRRPAFHEIEKDHPRFMKMTLEDQLRIGRYCSHHGVMKALQEFHKEYPGISESIIFDFHKQYQRHKQEQDLQQRRAGYRSPPNTHVHDYPTQPQVFVLEGDQMTGPGSTGSAKTNGMVSPRGDEERTSNHSSPSVSPKQHHPPEERRLSPPYARSPRSESESPPYRPFEHPPHQKEEGVERHRSRSPPVPRHRSRSPPHNRSPSMRSSPSIPHNANSAITSHPSVIAPPIIHYPRPRPHSPRHHSPPPTFNGHLHRSISENARLREYDVIPPRINGYAAVEYPYDRKDLIGKPIGSINPQSGRSKRFKYQKYTPEDRYNIGKLCNDIGLGATVKVYREQFPRLNESVVRTFRNKYRELLEKGGGIPATETIERKPSRRSISTLIEGEVVSQLKQFHSSQIELSENFVIAVAENIMATKHHKEAENIKGIITKEWANSLLWKHKLLDKPSGNVQGVCCERCKTILVCPKCPN</sequence>
<dbReference type="AlphaFoldDB" id="A0A7M6DJL7"/>
<dbReference type="RefSeq" id="XP_066916905.1">
    <property type="nucleotide sequence ID" value="XM_067060804.1"/>
</dbReference>
<protein>
    <submittedName>
        <fullName evidence="2">Uncharacterized protein</fullName>
    </submittedName>
</protein>
<dbReference type="RefSeq" id="XP_066916906.1">
    <property type="nucleotide sequence ID" value="XM_067060805.1"/>
</dbReference>
<feature type="compositionally biased region" description="Polar residues" evidence="1">
    <location>
        <begin position="471"/>
        <end position="480"/>
    </location>
</feature>
<feature type="compositionally biased region" description="Basic residues" evidence="1">
    <location>
        <begin position="121"/>
        <end position="132"/>
    </location>
</feature>
<name>A0A7M6DJL7_9CNID</name>